<reference evidence="2 3" key="1">
    <citation type="submission" date="2019-05" db="EMBL/GenBank/DDBJ databases">
        <authorList>
            <consortium name="Science for Life Laboratories"/>
        </authorList>
    </citation>
    <scope>NUCLEOTIDE SEQUENCE [LARGE SCALE GENOMIC DNA]</scope>
    <source>
        <strain evidence="2">Soil9</strain>
    </source>
</reference>
<feature type="transmembrane region" description="Helical" evidence="1">
    <location>
        <begin position="183"/>
        <end position="208"/>
    </location>
</feature>
<sequence>MTEFLTRVGDRINPIVVKETRQAVNSRLVAGFLLLFLTVQLVVMLLMITGREIADSDNINLRIGRDMFTFVQGILLGACMILIPTMTGARLAAERSDINVDLLFISSLTPRAVLAGKLFAAGALALLIFSACAPFMTFAYVMRGLDVPTIFVILTADYLTVLLGTTFTLFLASVPANRGLRILLGLGGFIPMVYLGAGLLVLTGGFLQGRSFLDMSSRDFWAGCAGVVLLVFGTIGLLFVWSVALISPPAANRAFTVRIYTLGLWIAEGIGFAIWSLYISRPEPMAIWGVMGCVFFSLQIVIASCERDEWGARVARRIPRRLVLRVPAFFLYSGAAGGIAFGVIGAGLTALIHAGWYLVVPPPYAGMGAPSRETEPLLVAVLIAAYAYCYSLTAVVIRRAVSGSGFRSGYTWIITALLFGIGCTLPYIARFAFFERTYYYTDDYIALYLTNPVVMIGDAVSSSSSGGHVALTGFFLVAWAGIVTLANVTWLAKQVMNFRPPEAEYEADE</sequence>
<evidence type="ECO:0000256" key="1">
    <source>
        <dbReference type="SAM" id="Phobius"/>
    </source>
</evidence>
<accession>A0A6P2D162</accession>
<dbReference type="Proteomes" id="UP000464178">
    <property type="component" value="Chromosome"/>
</dbReference>
<keyword evidence="1" id="KW-0472">Membrane</keyword>
<feature type="transmembrane region" description="Helical" evidence="1">
    <location>
        <begin position="70"/>
        <end position="93"/>
    </location>
</feature>
<feature type="transmembrane region" description="Helical" evidence="1">
    <location>
        <begin position="147"/>
        <end position="171"/>
    </location>
</feature>
<feature type="transmembrane region" description="Helical" evidence="1">
    <location>
        <begin position="220"/>
        <end position="247"/>
    </location>
</feature>
<keyword evidence="1" id="KW-0812">Transmembrane</keyword>
<evidence type="ECO:0000313" key="3">
    <source>
        <dbReference type="Proteomes" id="UP000464178"/>
    </source>
</evidence>
<dbReference type="RefSeq" id="WP_162669473.1">
    <property type="nucleotide sequence ID" value="NZ_LR593886.1"/>
</dbReference>
<feature type="transmembrane region" description="Helical" evidence="1">
    <location>
        <begin position="377"/>
        <end position="397"/>
    </location>
</feature>
<feature type="transmembrane region" description="Helical" evidence="1">
    <location>
        <begin position="114"/>
        <end position="141"/>
    </location>
</feature>
<feature type="transmembrane region" description="Helical" evidence="1">
    <location>
        <begin position="326"/>
        <end position="357"/>
    </location>
</feature>
<name>A0A6P2D162_9BACT</name>
<dbReference type="KEGG" id="gms:SOIL9_27130"/>
<feature type="transmembrane region" description="Helical" evidence="1">
    <location>
        <begin position="28"/>
        <end position="50"/>
    </location>
</feature>
<proteinExistence type="predicted"/>
<keyword evidence="3" id="KW-1185">Reference proteome</keyword>
<organism evidence="2 3">
    <name type="scientific">Gemmata massiliana</name>
    <dbReference type="NCBI Taxonomy" id="1210884"/>
    <lineage>
        <taxon>Bacteria</taxon>
        <taxon>Pseudomonadati</taxon>
        <taxon>Planctomycetota</taxon>
        <taxon>Planctomycetia</taxon>
        <taxon>Gemmatales</taxon>
        <taxon>Gemmataceae</taxon>
        <taxon>Gemmata</taxon>
    </lineage>
</organism>
<feature type="transmembrane region" description="Helical" evidence="1">
    <location>
        <begin position="259"/>
        <end position="279"/>
    </location>
</feature>
<dbReference type="AlphaFoldDB" id="A0A6P2D162"/>
<feature type="transmembrane region" description="Helical" evidence="1">
    <location>
        <begin position="285"/>
        <end position="305"/>
    </location>
</feature>
<gene>
    <name evidence="2" type="ORF">SOIL9_27130</name>
</gene>
<protein>
    <submittedName>
        <fullName evidence="2">Hypothetical membrane protein</fullName>
    </submittedName>
</protein>
<evidence type="ECO:0000313" key="2">
    <source>
        <dbReference type="EMBL" id="VTR95001.1"/>
    </source>
</evidence>
<feature type="transmembrane region" description="Helical" evidence="1">
    <location>
        <begin position="469"/>
        <end position="492"/>
    </location>
</feature>
<keyword evidence="1" id="KW-1133">Transmembrane helix</keyword>
<dbReference type="EMBL" id="LR593886">
    <property type="protein sequence ID" value="VTR95001.1"/>
    <property type="molecule type" value="Genomic_DNA"/>
</dbReference>
<feature type="transmembrane region" description="Helical" evidence="1">
    <location>
        <begin position="409"/>
        <end position="429"/>
    </location>
</feature>